<dbReference type="Gene3D" id="3.30.160.20">
    <property type="match status" value="2"/>
</dbReference>
<dbReference type="PROSITE" id="PS50137">
    <property type="entry name" value="DS_RBD"/>
    <property type="match status" value="1"/>
</dbReference>
<dbReference type="GO" id="GO:0003723">
    <property type="term" value="F:RNA binding"/>
    <property type="evidence" value="ECO:0007669"/>
    <property type="project" value="UniProtKB-UniRule"/>
</dbReference>
<feature type="compositionally biased region" description="Low complexity" evidence="2">
    <location>
        <begin position="9"/>
        <end position="20"/>
    </location>
</feature>
<reference evidence="5" key="1">
    <citation type="submission" date="2012-06" db="EMBL/GenBank/DDBJ databases">
        <title>The genome sequence of Coniosporium apollinis CBS 100218.</title>
        <authorList>
            <consortium name="The Broad Institute Genome Sequencing Platform"/>
            <person name="Cuomo C."/>
            <person name="Gorbushina A."/>
            <person name="Noack S."/>
            <person name="Walker B."/>
            <person name="Young S.K."/>
            <person name="Zeng Q."/>
            <person name="Gargeya S."/>
            <person name="Fitzgerald M."/>
            <person name="Haas B."/>
            <person name="Abouelleil A."/>
            <person name="Alvarado L."/>
            <person name="Arachchi H.M."/>
            <person name="Berlin A.M."/>
            <person name="Chapman S.B."/>
            <person name="Goldberg J."/>
            <person name="Griggs A."/>
            <person name="Gujja S."/>
            <person name="Hansen M."/>
            <person name="Howarth C."/>
            <person name="Imamovic A."/>
            <person name="Larimer J."/>
            <person name="McCowan C."/>
            <person name="Montmayeur A."/>
            <person name="Murphy C."/>
            <person name="Neiman D."/>
            <person name="Pearson M."/>
            <person name="Priest M."/>
            <person name="Roberts A."/>
            <person name="Saif S."/>
            <person name="Shea T."/>
            <person name="Sisk P."/>
            <person name="Sykes S."/>
            <person name="Wortman J."/>
            <person name="Nusbaum C."/>
            <person name="Birren B."/>
        </authorList>
    </citation>
    <scope>NUCLEOTIDE SEQUENCE [LARGE SCALE GENOMIC DNA]</scope>
    <source>
        <strain evidence="5">CBS 100218</strain>
    </source>
</reference>
<feature type="compositionally biased region" description="Low complexity" evidence="2">
    <location>
        <begin position="87"/>
        <end position="98"/>
    </location>
</feature>
<protein>
    <recommendedName>
        <fullName evidence="3">DRBM domain-containing protein</fullName>
    </recommendedName>
</protein>
<dbReference type="CDD" id="cd00048">
    <property type="entry name" value="DSRM_SF"/>
    <property type="match status" value="1"/>
</dbReference>
<dbReference type="SUPFAM" id="SSF54768">
    <property type="entry name" value="dsRNA-binding domain-like"/>
    <property type="match status" value="2"/>
</dbReference>
<dbReference type="AlphaFoldDB" id="R7YYX9"/>
<evidence type="ECO:0000259" key="3">
    <source>
        <dbReference type="PROSITE" id="PS50137"/>
    </source>
</evidence>
<evidence type="ECO:0000313" key="5">
    <source>
        <dbReference type="Proteomes" id="UP000016924"/>
    </source>
</evidence>
<feature type="region of interest" description="Disordered" evidence="2">
    <location>
        <begin position="1"/>
        <end position="20"/>
    </location>
</feature>
<dbReference type="SMART" id="SM00358">
    <property type="entry name" value="DSRM"/>
    <property type="match status" value="2"/>
</dbReference>
<dbReference type="OMA" id="PHEGPIG"/>
<dbReference type="eggNOG" id="ENOG502SDVM">
    <property type="taxonomic scope" value="Eukaryota"/>
</dbReference>
<keyword evidence="1" id="KW-0694">RNA-binding</keyword>
<dbReference type="GeneID" id="19903704"/>
<evidence type="ECO:0000256" key="2">
    <source>
        <dbReference type="SAM" id="MobiDB-lite"/>
    </source>
</evidence>
<evidence type="ECO:0000313" key="4">
    <source>
        <dbReference type="EMBL" id="EON67140.1"/>
    </source>
</evidence>
<proteinExistence type="predicted"/>
<feature type="domain" description="DRBM" evidence="3">
    <location>
        <begin position="116"/>
        <end position="182"/>
    </location>
</feature>
<feature type="region of interest" description="Disordered" evidence="2">
    <location>
        <begin position="78"/>
        <end position="102"/>
    </location>
</feature>
<dbReference type="InterPro" id="IPR014720">
    <property type="entry name" value="dsRBD_dom"/>
</dbReference>
<dbReference type="EMBL" id="JH767585">
    <property type="protein sequence ID" value="EON67140.1"/>
    <property type="molecule type" value="Genomic_DNA"/>
</dbReference>
<dbReference type="HOGENOM" id="CLU_604309_0_0_1"/>
<evidence type="ECO:0000256" key="1">
    <source>
        <dbReference type="PROSITE-ProRule" id="PRU00266"/>
    </source>
</evidence>
<feature type="region of interest" description="Disordered" evidence="2">
    <location>
        <begin position="329"/>
        <end position="398"/>
    </location>
</feature>
<feature type="compositionally biased region" description="Low complexity" evidence="2">
    <location>
        <begin position="333"/>
        <end position="395"/>
    </location>
</feature>
<name>R7YYX9_CONA1</name>
<accession>R7YYX9</accession>
<keyword evidence="5" id="KW-1185">Reference proteome</keyword>
<organism evidence="4 5">
    <name type="scientific">Coniosporium apollinis (strain CBS 100218)</name>
    <name type="common">Rock-inhabiting black yeast</name>
    <dbReference type="NCBI Taxonomy" id="1168221"/>
    <lineage>
        <taxon>Eukaryota</taxon>
        <taxon>Fungi</taxon>
        <taxon>Dikarya</taxon>
        <taxon>Ascomycota</taxon>
        <taxon>Pezizomycotina</taxon>
        <taxon>Dothideomycetes</taxon>
        <taxon>Dothideomycetes incertae sedis</taxon>
        <taxon>Coniosporium</taxon>
    </lineage>
</organism>
<dbReference type="Proteomes" id="UP000016924">
    <property type="component" value="Unassembled WGS sequence"/>
</dbReference>
<dbReference type="OrthoDB" id="5222339at2759"/>
<sequence length="478" mass="50497">MDLLNHLLVPSSSPTASPTSVARFTQTMASALALEHPSKENEPPAPSSTGPANVFSIEEFERQHAEQRAQIDAELAARRNRTAPKLSNISNGSNGSRGVAAEPQTLIPIGKSRTTEHTIAFHQLCQARGVVPSFEFPEVLGGQQFGFRLEVAGRVVEEEGPWGSKKEAKEAACERGLEMLKELQNRNGVAFCGAGVQGEGAAAVAGGGRENELFDPATGKPWIGLLLEFCAATQTPQPVYQEYALGQRFACTCTLNPPLSTGACSIDSLIDDAQGPRTFGSLLTIFTSKKTARANSAREAVEWLRQNGHLSEAEPPRKKAKVASPILGAVQGSAPSDSNANANNSTNDAATATAAVRASDPPAANADTSTSNNNNNTDATGPAPSNPSASSISPPTDASSYGPLVNNLCASLGLLTPEYRLTNSTDVPGFWSGAAYIGREPSLQGIAPIRHVFGKKRAKEECAKGLWEVLRGWKRERS</sequence>
<dbReference type="Pfam" id="PF00035">
    <property type="entry name" value="dsrm"/>
    <property type="match status" value="1"/>
</dbReference>
<gene>
    <name evidence="4" type="ORF">W97_06393</name>
</gene>
<dbReference type="RefSeq" id="XP_007782457.1">
    <property type="nucleotide sequence ID" value="XM_007784267.1"/>
</dbReference>